<keyword evidence="2" id="KW-0539">Nucleus</keyword>
<feature type="domain" description="Zn(2)-C6 fungal-type" evidence="3">
    <location>
        <begin position="13"/>
        <end position="41"/>
    </location>
</feature>
<dbReference type="GO" id="GO:0008270">
    <property type="term" value="F:zinc ion binding"/>
    <property type="evidence" value="ECO:0007669"/>
    <property type="project" value="InterPro"/>
</dbReference>
<dbReference type="PROSITE" id="PS00463">
    <property type="entry name" value="ZN2_CY6_FUNGAL_1"/>
    <property type="match status" value="1"/>
</dbReference>
<dbReference type="GO" id="GO:0000981">
    <property type="term" value="F:DNA-binding transcription factor activity, RNA polymerase II-specific"/>
    <property type="evidence" value="ECO:0007669"/>
    <property type="project" value="InterPro"/>
</dbReference>
<dbReference type="EMBL" id="CBMG010000342">
    <property type="protein sequence ID" value="CEG03242.1"/>
    <property type="molecule type" value="Genomic_DNA"/>
</dbReference>
<protein>
    <submittedName>
        <fullName evidence="4">WGS project CBMG000000000 data, contig CS5907-c000342</fullName>
    </submittedName>
</protein>
<evidence type="ECO:0000259" key="3">
    <source>
        <dbReference type="PROSITE" id="PS50048"/>
    </source>
</evidence>
<evidence type="ECO:0000313" key="4">
    <source>
        <dbReference type="EMBL" id="CEG03242.1"/>
    </source>
</evidence>
<name>A0A096PEI9_9HYPO</name>
<dbReference type="Pfam" id="PF11951">
    <property type="entry name" value="Fungal_trans_2"/>
    <property type="match status" value="1"/>
</dbReference>
<dbReference type="InterPro" id="IPR001138">
    <property type="entry name" value="Zn2Cys6_DnaBD"/>
</dbReference>
<reference evidence="4" key="1">
    <citation type="submission" date="2013-05" db="EMBL/GenBank/DDBJ databases">
        <title>Draft genome sequences of six wheat associated Fusarium spp. isolates.</title>
        <authorList>
            <person name="Moolhuijzen P.M."/>
            <person name="Manners J.M."/>
            <person name="Wilcox S."/>
            <person name="Bellgard M.I."/>
            <person name="Gardiner D.M."/>
        </authorList>
    </citation>
    <scope>NUCLEOTIDE SEQUENCE</scope>
    <source>
        <strain evidence="4">CS5907</strain>
        <strain evidence="4">CS5907</strain>
    </source>
</reference>
<dbReference type="PANTHER" id="PTHR37534:SF48">
    <property type="entry name" value="FINGER DOMAIN PROTEIN, PUTATIVE-RELATED"/>
    <property type="match status" value="1"/>
</dbReference>
<comment type="subcellular location">
    <subcellularLocation>
        <location evidence="1">Nucleus</location>
    </subcellularLocation>
</comment>
<sequence length="502" mass="55980">MKQKVRPFRPVAPCWECSKRRLVCDLGTPKCRKCCVRGVDCPGYQHKPLQWMRPGQTRSKGAQSAKTLGVSCPPARSDEVIANCTFLGQETSTRVKASEDSKVEDACEAQTVMTVLRNMSGRSRFEILIQAVTTSTSPDLSGISLEGAASPFIVPSSYVSWTPPAIAQILICSALGHPILQTAKGFKRKRNAMALNLRQCRGEALQLVRRELTGDRDSIMPILCLLLSEIQHSISPSWWHHVDAAYNLIDMHGGFRCCSLLHLNIRPMYQFLVYVDVLGVTTSPCVNSARAQRQLELMPYLQDLFSDGTLTCIPCAPVLLAEVIRINYYRFLKDGVTALLPKSANQLPPGSDILRRVLDFSPELWASEIVAHSNFSTGGSLDKTEQAFAVRRIGWERIGRIYQSAVVHYCLASQPQDLRDLSLDACSHHRKLVIWPLTILGLTLNDDDGGAQQFVLQELKWASAALGTVTPLVAMQLLERTWQVYSGWGWDKLFDRSYIFAL</sequence>
<dbReference type="AlphaFoldDB" id="A0A096PEI9"/>
<evidence type="ECO:0000256" key="2">
    <source>
        <dbReference type="ARBA" id="ARBA00023242"/>
    </source>
</evidence>
<dbReference type="GO" id="GO:0045944">
    <property type="term" value="P:positive regulation of transcription by RNA polymerase II"/>
    <property type="evidence" value="ECO:0007669"/>
    <property type="project" value="TreeGrafter"/>
</dbReference>
<evidence type="ECO:0000256" key="1">
    <source>
        <dbReference type="ARBA" id="ARBA00004123"/>
    </source>
</evidence>
<dbReference type="PROSITE" id="PS50048">
    <property type="entry name" value="ZN2_CY6_FUNGAL_2"/>
    <property type="match status" value="1"/>
</dbReference>
<dbReference type="Pfam" id="PF00172">
    <property type="entry name" value="Zn_clus"/>
    <property type="match status" value="1"/>
</dbReference>
<accession>A0A096PEI9</accession>
<proteinExistence type="predicted"/>
<gene>
    <name evidence="4" type="ORF">BN851_0016640</name>
</gene>
<dbReference type="GO" id="GO:0005634">
    <property type="term" value="C:nucleus"/>
    <property type="evidence" value="ECO:0007669"/>
    <property type="project" value="UniProtKB-SubCell"/>
</dbReference>
<organism evidence="4">
    <name type="scientific">Fusarium acuminatum CS5907</name>
    <dbReference type="NCBI Taxonomy" id="1318461"/>
    <lineage>
        <taxon>Eukaryota</taxon>
        <taxon>Fungi</taxon>
        <taxon>Dikarya</taxon>
        <taxon>Ascomycota</taxon>
        <taxon>Pezizomycotina</taxon>
        <taxon>Sordariomycetes</taxon>
        <taxon>Hypocreomycetidae</taxon>
        <taxon>Hypocreales</taxon>
        <taxon>Nectriaceae</taxon>
        <taxon>Fusarium</taxon>
        <taxon>Fusarium tricinctum species complex</taxon>
    </lineage>
</organism>
<dbReference type="PANTHER" id="PTHR37534">
    <property type="entry name" value="TRANSCRIPTIONAL ACTIVATOR PROTEIN UGA3"/>
    <property type="match status" value="1"/>
</dbReference>
<dbReference type="InterPro" id="IPR021858">
    <property type="entry name" value="Fun_TF"/>
</dbReference>
<comment type="caution">
    <text evidence="4">The sequence shown here is derived from an EMBL/GenBank/DDBJ whole genome shotgun (WGS) entry which is preliminary data.</text>
</comment>
<dbReference type="GO" id="GO:0000976">
    <property type="term" value="F:transcription cis-regulatory region binding"/>
    <property type="evidence" value="ECO:0007669"/>
    <property type="project" value="TreeGrafter"/>
</dbReference>